<evidence type="ECO:0000259" key="8">
    <source>
        <dbReference type="Pfam" id="PF01416"/>
    </source>
</evidence>
<evidence type="ECO:0000313" key="9">
    <source>
        <dbReference type="EMBL" id="QHI95351.1"/>
    </source>
</evidence>
<dbReference type="InterPro" id="IPR020097">
    <property type="entry name" value="PsdUridine_synth_TruA_a/b_dom"/>
</dbReference>
<proteinExistence type="inferred from homology"/>
<comment type="caution">
    <text evidence="4">Lacks conserved residue(s) required for the propagation of feature annotation.</text>
</comment>
<dbReference type="RefSeq" id="WP_160618428.1">
    <property type="nucleotide sequence ID" value="NZ_CP047652.1"/>
</dbReference>
<dbReference type="InterPro" id="IPR020103">
    <property type="entry name" value="PsdUridine_synth_cat_dom_sf"/>
</dbReference>
<dbReference type="HAMAP" id="MF_00171">
    <property type="entry name" value="TruA"/>
    <property type="match status" value="1"/>
</dbReference>
<dbReference type="KEGG" id="bomb:GT348_02865"/>
<protein>
    <recommendedName>
        <fullName evidence="4">tRNA pseudouridine synthase A</fullName>
        <ecNumber evidence="4">5.4.99.12</ecNumber>
    </recommendedName>
    <alternativeName>
        <fullName evidence="4">tRNA pseudouridine(38-40) synthase</fullName>
    </alternativeName>
    <alternativeName>
        <fullName evidence="4">tRNA pseudouridylate synthase I</fullName>
    </alternativeName>
    <alternativeName>
        <fullName evidence="4">tRNA-uridine isomerase I</fullName>
    </alternativeName>
</protein>
<accession>A0A6P1NKG4</accession>
<gene>
    <name evidence="4 9" type="primary">truA</name>
    <name evidence="9" type="ORF">GT348_02865</name>
</gene>
<dbReference type="InterPro" id="IPR020094">
    <property type="entry name" value="TruA/RsuA/RluB/E/F_N"/>
</dbReference>
<keyword evidence="3 4" id="KW-0413">Isomerase</keyword>
<dbReference type="InterPro" id="IPR020095">
    <property type="entry name" value="PsdUridine_synth_TruA_C"/>
</dbReference>
<evidence type="ECO:0000256" key="6">
    <source>
        <dbReference type="PIRSR" id="PIRSR001430-2"/>
    </source>
</evidence>
<comment type="catalytic activity">
    <reaction evidence="4 7">
        <text>uridine(38/39/40) in tRNA = pseudouridine(38/39/40) in tRNA</text>
        <dbReference type="Rhea" id="RHEA:22376"/>
        <dbReference type="Rhea" id="RHEA-COMP:10085"/>
        <dbReference type="Rhea" id="RHEA-COMP:10087"/>
        <dbReference type="ChEBI" id="CHEBI:65314"/>
        <dbReference type="ChEBI" id="CHEBI:65315"/>
        <dbReference type="EC" id="5.4.99.12"/>
    </reaction>
</comment>
<comment type="similarity">
    <text evidence="1 4 7">Belongs to the tRNA pseudouridine synthase TruA family.</text>
</comment>
<evidence type="ECO:0000256" key="4">
    <source>
        <dbReference type="HAMAP-Rule" id="MF_00171"/>
    </source>
</evidence>
<sequence>MRFYAASWSLKEPVLNNDAASLNIKRWALRIEFDGQNYVGWQKQDHHLSVQQLLEEAASKLFGGRSVSTITAGRTDAGVHSAGLVAHMDIPADANINARSMRDGINFHLKPHPIVILDAAPVSLDWNARFSALWRRYRYTILNRPSRPTFNEGTVWHVKPPLDCEAMQKAANYLLGKHDFSSFRAAACQAKNALRTLDELTIIKQGELIFIETQARSFLHHQVRNMVGSLSLVGRGQWQPEKMKDVLLARDRCVAGPTAPASGLCFIGVGYPENPFKSP</sequence>
<dbReference type="PANTHER" id="PTHR11142">
    <property type="entry name" value="PSEUDOURIDYLATE SYNTHASE"/>
    <property type="match status" value="1"/>
</dbReference>
<keyword evidence="2 4" id="KW-0819">tRNA processing</keyword>
<evidence type="ECO:0000256" key="2">
    <source>
        <dbReference type="ARBA" id="ARBA00022694"/>
    </source>
</evidence>
<dbReference type="InterPro" id="IPR001406">
    <property type="entry name" value="PsdUridine_synth_TruA"/>
</dbReference>
<feature type="binding site" evidence="4 6">
    <location>
        <position position="137"/>
    </location>
    <ligand>
        <name>substrate</name>
    </ligand>
</feature>
<dbReference type="EMBL" id="CP047652">
    <property type="protein sequence ID" value="QHI95351.1"/>
    <property type="molecule type" value="Genomic_DNA"/>
</dbReference>
<comment type="function">
    <text evidence="4">Formation of pseudouridine at positions 38, 39 and 40 in the anticodon stem and loop of transfer RNAs.</text>
</comment>
<dbReference type="SUPFAM" id="SSF55120">
    <property type="entry name" value="Pseudouridine synthase"/>
    <property type="match status" value="1"/>
</dbReference>
<name>A0A6P1NKG4_9PROT</name>
<dbReference type="Pfam" id="PF01416">
    <property type="entry name" value="PseudoU_synth_1"/>
    <property type="match status" value="2"/>
</dbReference>
<evidence type="ECO:0000256" key="7">
    <source>
        <dbReference type="RuleBase" id="RU003792"/>
    </source>
</evidence>
<feature type="domain" description="Pseudouridine synthase I TruA alpha/beta" evidence="8">
    <location>
        <begin position="32"/>
        <end position="130"/>
    </location>
</feature>
<evidence type="ECO:0000313" key="10">
    <source>
        <dbReference type="Proteomes" id="UP000463975"/>
    </source>
</evidence>
<dbReference type="GO" id="GO:0031119">
    <property type="term" value="P:tRNA pseudouridine synthesis"/>
    <property type="evidence" value="ECO:0007669"/>
    <property type="project" value="UniProtKB-UniRule"/>
</dbReference>
<evidence type="ECO:0000256" key="3">
    <source>
        <dbReference type="ARBA" id="ARBA00023235"/>
    </source>
</evidence>
<dbReference type="GO" id="GO:0160147">
    <property type="term" value="F:tRNA pseudouridine(38-40) synthase activity"/>
    <property type="evidence" value="ECO:0007669"/>
    <property type="project" value="UniProtKB-EC"/>
</dbReference>
<dbReference type="CDD" id="cd02570">
    <property type="entry name" value="PseudoU_synth_EcTruA"/>
    <property type="match status" value="1"/>
</dbReference>
<dbReference type="PIRSF" id="PIRSF001430">
    <property type="entry name" value="tRNA_psdUrid_synth"/>
    <property type="match status" value="1"/>
</dbReference>
<dbReference type="Gene3D" id="3.30.70.580">
    <property type="entry name" value="Pseudouridine synthase I, catalytic domain, N-terminal subdomain"/>
    <property type="match status" value="1"/>
</dbReference>
<evidence type="ECO:0000256" key="1">
    <source>
        <dbReference type="ARBA" id="ARBA00009375"/>
    </source>
</evidence>
<dbReference type="GO" id="GO:0003723">
    <property type="term" value="F:RNA binding"/>
    <property type="evidence" value="ECO:0007669"/>
    <property type="project" value="InterPro"/>
</dbReference>
<organism evidence="9 10">
    <name type="scientific">Aristophania vespae</name>
    <dbReference type="NCBI Taxonomy" id="2697033"/>
    <lineage>
        <taxon>Bacteria</taxon>
        <taxon>Pseudomonadati</taxon>
        <taxon>Pseudomonadota</taxon>
        <taxon>Alphaproteobacteria</taxon>
        <taxon>Acetobacterales</taxon>
        <taxon>Acetobacteraceae</taxon>
        <taxon>Aristophania</taxon>
    </lineage>
</organism>
<dbReference type="EC" id="5.4.99.12" evidence="4"/>
<reference evidence="9 10" key="1">
    <citation type="submission" date="2020-01" db="EMBL/GenBank/DDBJ databases">
        <title>Genome sequencing of strain KACC 21507.</title>
        <authorList>
            <person name="Heo J."/>
            <person name="Kim S.-J."/>
            <person name="Kim J.-S."/>
            <person name="Hong S.-B."/>
            <person name="Kwon S.-W."/>
        </authorList>
    </citation>
    <scope>NUCLEOTIDE SEQUENCE [LARGE SCALE GENOMIC DNA]</scope>
    <source>
        <strain evidence="9 10">KACC 21507</strain>
    </source>
</reference>
<feature type="domain" description="Pseudouridine synthase I TruA alpha/beta" evidence="8">
    <location>
        <begin position="170"/>
        <end position="272"/>
    </location>
</feature>
<dbReference type="PANTHER" id="PTHR11142:SF0">
    <property type="entry name" value="TRNA PSEUDOURIDINE SYNTHASE-LIKE 1"/>
    <property type="match status" value="1"/>
</dbReference>
<feature type="active site" description="Nucleophile" evidence="4 5">
    <location>
        <position position="76"/>
    </location>
</feature>
<keyword evidence="10" id="KW-1185">Reference proteome</keyword>
<evidence type="ECO:0000256" key="5">
    <source>
        <dbReference type="PIRSR" id="PIRSR001430-1"/>
    </source>
</evidence>
<dbReference type="AlphaFoldDB" id="A0A6P1NKG4"/>
<dbReference type="NCBIfam" id="TIGR00071">
    <property type="entry name" value="hisT_truA"/>
    <property type="match status" value="1"/>
</dbReference>
<comment type="subunit">
    <text evidence="4">Homodimer.</text>
</comment>
<dbReference type="Gene3D" id="3.30.70.660">
    <property type="entry name" value="Pseudouridine synthase I, catalytic domain, C-terminal subdomain"/>
    <property type="match status" value="1"/>
</dbReference>
<dbReference type="Proteomes" id="UP000463975">
    <property type="component" value="Chromosome"/>
</dbReference>